<evidence type="ECO:0000313" key="5">
    <source>
        <dbReference type="Proteomes" id="UP000014254"/>
    </source>
</evidence>
<dbReference type="GO" id="GO:0006397">
    <property type="term" value="P:mRNA processing"/>
    <property type="evidence" value="ECO:0007669"/>
    <property type="project" value="InterPro"/>
</dbReference>
<dbReference type="VEuPathDB" id="FungiDB:HMPREF1544_00048"/>
<dbReference type="InParanoid" id="S2JSQ3"/>
<dbReference type="Pfam" id="PF05615">
    <property type="entry name" value="THOC7"/>
    <property type="match status" value="1"/>
</dbReference>
<evidence type="ECO:0000256" key="1">
    <source>
        <dbReference type="ARBA" id="ARBA00004123"/>
    </source>
</evidence>
<feature type="compositionally biased region" description="Basic and acidic residues" evidence="3">
    <location>
        <begin position="187"/>
        <end position="205"/>
    </location>
</feature>
<dbReference type="OMA" id="FISKCHE"/>
<comment type="subcellular location">
    <subcellularLocation>
        <location evidence="1">Nucleus</location>
    </subcellularLocation>
</comment>
<keyword evidence="5" id="KW-1185">Reference proteome</keyword>
<feature type="compositionally biased region" description="Acidic residues" evidence="3">
    <location>
        <begin position="245"/>
        <end position="254"/>
    </location>
</feature>
<feature type="region of interest" description="Disordered" evidence="3">
    <location>
        <begin position="187"/>
        <end position="262"/>
    </location>
</feature>
<proteinExistence type="predicted"/>
<sequence>MKQALVADYLWSKIEAFLKQRLALDDRHVKLLEKKYYNFLQTLYDEPLERAQFQLEHLLILLLNYQTSLERHPRIQAANTQEVEEYKNIVEKTAIIQSQAGSDIVTLKEDLVKAQKARDQKLEYDRVAREIMKFETRNTYAESINDLQNDIALLEREKANRIQTFESRKHNLTALLESLKNLQKSVEDERAHLTEDQKKLTDMERGYVSSDDEGGIGLSDNEEEEAEEEEKEAAASTNNRFQERNDEEDEEEGILLDTPMVE</sequence>
<accession>S2JSQ3</accession>
<dbReference type="InterPro" id="IPR008501">
    <property type="entry name" value="THOC7/Mft1"/>
</dbReference>
<name>S2JSQ3_MUCC1</name>
<dbReference type="GO" id="GO:0000445">
    <property type="term" value="C:THO complex part of transcription export complex"/>
    <property type="evidence" value="ECO:0007669"/>
    <property type="project" value="InterPro"/>
</dbReference>
<evidence type="ECO:0008006" key="6">
    <source>
        <dbReference type="Google" id="ProtNLM"/>
    </source>
</evidence>
<dbReference type="AlphaFoldDB" id="S2JSQ3"/>
<evidence type="ECO:0000256" key="2">
    <source>
        <dbReference type="ARBA" id="ARBA00023242"/>
    </source>
</evidence>
<dbReference type="EMBL" id="KE123896">
    <property type="protein sequence ID" value="EPB92974.1"/>
    <property type="molecule type" value="Genomic_DNA"/>
</dbReference>
<dbReference type="STRING" id="1220926.S2JSQ3"/>
<dbReference type="FunCoup" id="S2JSQ3">
    <property type="interactions" value="51"/>
</dbReference>
<feature type="compositionally biased region" description="Acidic residues" evidence="3">
    <location>
        <begin position="210"/>
        <end position="231"/>
    </location>
</feature>
<organism evidence="4 5">
    <name type="scientific">Mucor circinelloides f. circinelloides (strain 1006PhL)</name>
    <name type="common">Mucormycosis agent</name>
    <name type="synonym">Calyptromyces circinelloides</name>
    <dbReference type="NCBI Taxonomy" id="1220926"/>
    <lineage>
        <taxon>Eukaryota</taxon>
        <taxon>Fungi</taxon>
        <taxon>Fungi incertae sedis</taxon>
        <taxon>Mucoromycota</taxon>
        <taxon>Mucoromycotina</taxon>
        <taxon>Mucoromycetes</taxon>
        <taxon>Mucorales</taxon>
        <taxon>Mucorineae</taxon>
        <taxon>Mucoraceae</taxon>
        <taxon>Mucor</taxon>
    </lineage>
</organism>
<keyword evidence="2" id="KW-0539">Nucleus</keyword>
<protein>
    <recommendedName>
        <fullName evidence="6">THO complex subunit 7</fullName>
    </recommendedName>
</protein>
<dbReference type="OrthoDB" id="205166at2759"/>
<gene>
    <name evidence="4" type="ORF">HMPREF1544_00048</name>
</gene>
<reference evidence="5" key="1">
    <citation type="submission" date="2013-05" db="EMBL/GenBank/DDBJ databases">
        <title>The Genome sequence of Mucor circinelloides f. circinelloides 1006PhL.</title>
        <authorList>
            <consortium name="The Broad Institute Genomics Platform"/>
            <person name="Cuomo C."/>
            <person name="Earl A."/>
            <person name="Findley K."/>
            <person name="Lee S.C."/>
            <person name="Walker B."/>
            <person name="Young S."/>
            <person name="Zeng Q."/>
            <person name="Gargeya S."/>
            <person name="Fitzgerald M."/>
            <person name="Haas B."/>
            <person name="Abouelleil A."/>
            <person name="Allen A.W."/>
            <person name="Alvarado L."/>
            <person name="Arachchi H.M."/>
            <person name="Berlin A.M."/>
            <person name="Chapman S.B."/>
            <person name="Gainer-Dewar J."/>
            <person name="Goldberg J."/>
            <person name="Griggs A."/>
            <person name="Gujja S."/>
            <person name="Hansen M."/>
            <person name="Howarth C."/>
            <person name="Imamovic A."/>
            <person name="Ireland A."/>
            <person name="Larimer J."/>
            <person name="McCowan C."/>
            <person name="Murphy C."/>
            <person name="Pearson M."/>
            <person name="Poon T.W."/>
            <person name="Priest M."/>
            <person name="Roberts A."/>
            <person name="Saif S."/>
            <person name="Shea T."/>
            <person name="Sisk P."/>
            <person name="Sykes S."/>
            <person name="Wortman J."/>
            <person name="Nusbaum C."/>
            <person name="Birren B."/>
        </authorList>
    </citation>
    <scope>NUCLEOTIDE SEQUENCE [LARGE SCALE GENOMIC DNA]</scope>
    <source>
        <strain evidence="5">1006PhL</strain>
    </source>
</reference>
<dbReference type="eggNOG" id="ENOG502S942">
    <property type="taxonomic scope" value="Eukaryota"/>
</dbReference>
<dbReference type="Proteomes" id="UP000014254">
    <property type="component" value="Unassembled WGS sequence"/>
</dbReference>
<evidence type="ECO:0000313" key="4">
    <source>
        <dbReference type="EMBL" id="EPB92974.1"/>
    </source>
</evidence>
<evidence type="ECO:0000256" key="3">
    <source>
        <dbReference type="SAM" id="MobiDB-lite"/>
    </source>
</evidence>